<sequence>MVTVNSNDELLKKCSYVAISSYRRKVLETLKNDVKIPTKISEESGVGIKHVSNVLTDLKEHNLIVCINEDAHKGRLYRLTDEGKNVVSMIGEMGW</sequence>
<evidence type="ECO:0000259" key="1">
    <source>
        <dbReference type="Pfam" id="PF14947"/>
    </source>
</evidence>
<dbReference type="PATRIC" id="fig|483214.13.peg.370"/>
<evidence type="ECO:0000313" key="3">
    <source>
        <dbReference type="Proteomes" id="UP000003489"/>
    </source>
</evidence>
<dbReference type="EMBL" id="ABYW01000005">
    <property type="protein sequence ID" value="EEE41501.1"/>
    <property type="molecule type" value="Genomic_DNA"/>
</dbReference>
<dbReference type="InterPro" id="IPR036390">
    <property type="entry name" value="WH_DNA-bd_sf"/>
</dbReference>
<dbReference type="Pfam" id="PF14947">
    <property type="entry name" value="HTH_45"/>
    <property type="match status" value="1"/>
</dbReference>
<gene>
    <name evidence="2" type="ORF">METSMIALI_00384</name>
</gene>
<dbReference type="Gene3D" id="1.10.10.10">
    <property type="entry name" value="Winged helix-like DNA-binding domain superfamily/Winged helix DNA-binding domain"/>
    <property type="match status" value="1"/>
</dbReference>
<dbReference type="HOGENOM" id="CLU_170793_1_0_2"/>
<proteinExistence type="predicted"/>
<reference evidence="2 3" key="1">
    <citation type="submission" date="2008-10" db="EMBL/GenBank/DDBJ databases">
        <authorList>
            <person name="Fulton L."/>
            <person name="Clifton S."/>
            <person name="Fulton B."/>
            <person name="Xu J."/>
            <person name="Minx P."/>
            <person name="Pepin K.H."/>
            <person name="Johnson M."/>
            <person name="Bhonagiri V."/>
            <person name="Nash W.E."/>
            <person name="Mardis E.R."/>
            <person name="Wilson R.K."/>
        </authorList>
    </citation>
    <scope>NUCLEOTIDE SEQUENCE [LARGE SCALE GENOMIC DNA]</scope>
    <source>
        <strain evidence="2 3">DSM 2375</strain>
    </source>
</reference>
<reference evidence="2 3" key="2">
    <citation type="submission" date="2008-11" db="EMBL/GenBank/DDBJ databases">
        <title>Draft genome sequence of Methanobrevibacter smithii (DSM 2375).</title>
        <authorList>
            <person name="Sudarsanam P."/>
            <person name="Ley R."/>
            <person name="Guruge J."/>
            <person name="Turnbaugh P.J."/>
            <person name="Mahowald M."/>
            <person name="Liep D."/>
            <person name="Gordon J."/>
        </authorList>
    </citation>
    <scope>NUCLEOTIDE SEQUENCE [LARGE SCALE GENOMIC DNA]</scope>
    <source>
        <strain evidence="2 3">DSM 2375</strain>
    </source>
</reference>
<protein>
    <recommendedName>
        <fullName evidence="1">ArnR1-like winged helix-turn-helix domain-containing protein</fullName>
    </recommendedName>
</protein>
<feature type="domain" description="ArnR1-like winged helix-turn-helix" evidence="1">
    <location>
        <begin position="26"/>
        <end position="92"/>
    </location>
</feature>
<evidence type="ECO:0000313" key="2">
    <source>
        <dbReference type="EMBL" id="EEE41501.1"/>
    </source>
</evidence>
<dbReference type="InterPro" id="IPR038723">
    <property type="entry name" value="ArnR1-like_HTH"/>
</dbReference>
<dbReference type="Proteomes" id="UP000003489">
    <property type="component" value="Unassembled WGS sequence"/>
</dbReference>
<organism evidence="2 3">
    <name type="scientific">Methanobrevibacter smithii DSM 2375</name>
    <dbReference type="NCBI Taxonomy" id="483214"/>
    <lineage>
        <taxon>Archaea</taxon>
        <taxon>Methanobacteriati</taxon>
        <taxon>Methanobacteriota</taxon>
        <taxon>Methanomada group</taxon>
        <taxon>Methanobacteria</taxon>
        <taxon>Methanobacteriales</taxon>
        <taxon>Methanobacteriaceae</taxon>
        <taxon>Methanobrevibacter</taxon>
    </lineage>
</organism>
<dbReference type="InterPro" id="IPR036388">
    <property type="entry name" value="WH-like_DNA-bd_sf"/>
</dbReference>
<dbReference type="AlphaFoldDB" id="B9ADG1"/>
<accession>B9ADG1</accession>
<name>B9ADG1_METSM</name>
<dbReference type="SUPFAM" id="SSF46785">
    <property type="entry name" value="Winged helix' DNA-binding domain"/>
    <property type="match status" value="1"/>
</dbReference>
<comment type="caution">
    <text evidence="2">The sequence shown here is derived from an EMBL/GenBank/DDBJ whole genome shotgun (WGS) entry which is preliminary data.</text>
</comment>